<evidence type="ECO:0000313" key="6">
    <source>
        <dbReference type="Proteomes" id="UP001519287"/>
    </source>
</evidence>
<dbReference type="InterPro" id="IPR035398">
    <property type="entry name" value="Bac_rhamnosid_C"/>
</dbReference>
<dbReference type="InterPro" id="IPR008928">
    <property type="entry name" value="6-hairpin_glycosidase_sf"/>
</dbReference>
<feature type="region of interest" description="Disordered" evidence="1">
    <location>
        <begin position="217"/>
        <end position="240"/>
    </location>
</feature>
<feature type="domain" description="Alpha-L-rhamnosidase six-hairpin glycosidase" evidence="2">
    <location>
        <begin position="281"/>
        <end position="611"/>
    </location>
</feature>
<evidence type="ECO:0008006" key="7">
    <source>
        <dbReference type="Google" id="ProtNLM"/>
    </source>
</evidence>
<evidence type="ECO:0000256" key="1">
    <source>
        <dbReference type="SAM" id="MobiDB-lite"/>
    </source>
</evidence>
<dbReference type="Proteomes" id="UP001519287">
    <property type="component" value="Unassembled WGS sequence"/>
</dbReference>
<organism evidence="5 6">
    <name type="scientific">Paenibacillus eucommiae</name>
    <dbReference type="NCBI Taxonomy" id="1355755"/>
    <lineage>
        <taxon>Bacteria</taxon>
        <taxon>Bacillati</taxon>
        <taxon>Bacillota</taxon>
        <taxon>Bacilli</taxon>
        <taxon>Bacillales</taxon>
        <taxon>Paenibacillaceae</taxon>
        <taxon>Paenibacillus</taxon>
    </lineage>
</organism>
<dbReference type="PANTHER" id="PTHR34987:SF6">
    <property type="entry name" value="ALPHA-L-RHAMNOSIDASE SIX-HAIRPIN GLYCOSIDASE DOMAIN-CONTAINING PROTEIN"/>
    <property type="match status" value="1"/>
</dbReference>
<dbReference type="EMBL" id="JAGGLB010000022">
    <property type="protein sequence ID" value="MBP1993914.1"/>
    <property type="molecule type" value="Genomic_DNA"/>
</dbReference>
<protein>
    <recommendedName>
        <fullName evidence="7">Alpha-rhamnosidase</fullName>
    </recommendedName>
</protein>
<dbReference type="Pfam" id="PF17389">
    <property type="entry name" value="Bac_rhamnosid6H"/>
    <property type="match status" value="1"/>
</dbReference>
<feature type="compositionally biased region" description="Low complexity" evidence="1">
    <location>
        <begin position="220"/>
        <end position="240"/>
    </location>
</feature>
<evidence type="ECO:0000259" key="4">
    <source>
        <dbReference type="Pfam" id="PF21209"/>
    </source>
</evidence>
<reference evidence="5 6" key="1">
    <citation type="submission" date="2021-03" db="EMBL/GenBank/DDBJ databases">
        <title>Genomic Encyclopedia of Type Strains, Phase IV (KMG-IV): sequencing the most valuable type-strain genomes for metagenomic binning, comparative biology and taxonomic classification.</title>
        <authorList>
            <person name="Goeker M."/>
        </authorList>
    </citation>
    <scope>NUCLEOTIDE SEQUENCE [LARGE SCALE GENOMIC DNA]</scope>
    <source>
        <strain evidence="5 6">DSM 26048</strain>
    </source>
</reference>
<evidence type="ECO:0000259" key="3">
    <source>
        <dbReference type="Pfam" id="PF17390"/>
    </source>
</evidence>
<dbReference type="PANTHER" id="PTHR34987">
    <property type="entry name" value="C, PUTATIVE (AFU_ORTHOLOGUE AFUA_3G02880)-RELATED"/>
    <property type="match status" value="1"/>
</dbReference>
<gene>
    <name evidence="5" type="ORF">J2Z66_005540</name>
</gene>
<dbReference type="Gene3D" id="2.60.420.10">
    <property type="entry name" value="Maltose phosphorylase, domain 3"/>
    <property type="match status" value="1"/>
</dbReference>
<dbReference type="Pfam" id="PF17390">
    <property type="entry name" value="Bac_rhamnosid_C"/>
    <property type="match status" value="1"/>
</dbReference>
<dbReference type="RefSeq" id="WP_209975784.1">
    <property type="nucleotide sequence ID" value="NZ_JAGGLB010000022.1"/>
</dbReference>
<comment type="caution">
    <text evidence="5">The sequence shown here is derived from an EMBL/GenBank/DDBJ whole genome shotgun (WGS) entry which is preliminary data.</text>
</comment>
<dbReference type="InterPro" id="IPR048932">
    <property type="entry name" value="Rhamnosid-like_N_bacteroidetes"/>
</dbReference>
<proteinExistence type="predicted"/>
<name>A0ABS4J551_9BACL</name>
<dbReference type="InterPro" id="IPR035396">
    <property type="entry name" value="Bac_rhamnosid6H"/>
</dbReference>
<dbReference type="Pfam" id="PF21209">
    <property type="entry name" value="Bac_rhamnosid-like_N"/>
    <property type="match status" value="1"/>
</dbReference>
<dbReference type="Gene3D" id="2.60.120.260">
    <property type="entry name" value="Galactose-binding domain-like"/>
    <property type="match status" value="2"/>
</dbReference>
<keyword evidence="6" id="KW-1185">Reference proteome</keyword>
<evidence type="ECO:0000313" key="5">
    <source>
        <dbReference type="EMBL" id="MBP1993914.1"/>
    </source>
</evidence>
<feature type="domain" description="Alpha-rhamnosidase-like N-terminal" evidence="4">
    <location>
        <begin position="48"/>
        <end position="257"/>
    </location>
</feature>
<dbReference type="SUPFAM" id="SSF48208">
    <property type="entry name" value="Six-hairpin glycosidases"/>
    <property type="match status" value="1"/>
</dbReference>
<dbReference type="Gene3D" id="1.50.10.10">
    <property type="match status" value="1"/>
</dbReference>
<sequence length="709" mass="81729">MQEISKAAWIWYPGDFELWLHKEVSIRRDERGSVIPPFWRLDSHTANVKFRKDYDLEQEEEVSLYVEGVYNIALDSRYIYGNPETFTLPAGKHHLIISVFAETVVPAIFLQGKTLSTDNTWTVSTNNHKSPQAASWIFDTPTYKPSTYRLATEEIRPLTVEKLSHTATLLDFGKETFGYVQFHELQGSGKVSLYYGESREEALATEQCETLDEVHLAEKSASQNSDSDSDSNSDSVSNSNANLFTVPNSRAFRYVQIVAEETLQIGDMTALYEYLPVNYRGRFRCSDERINTIWDTSLYTMHLTTREFFLDGIKRDRWVWSGDAYQSFLMNYYTFFDNDVCRRTLTVLRGKDPVETHINHILDYSFYWILGLYDYYLYTGDLAFVQKNADKVHTLLDFCIGRTNEEGFMEGYKDDWVFVDWSEIDNRGEVCFEQILFCRSLEIGSYFAGLFQNPELAQNYEERARQLKERIFSVFWNDEAGGLVHSRYEGKLNNHVTKYANMFAMSFGYLDEQRYESVKHKVMLNDAVQPITTPYMRFYELASLCEVGDISWVLEEIRSYWGGMLDLGATSFWETFDPTQSGVQHYDMYGRPFAKSLCHAWGASPLYLAGKHVLGIRPLTPGYETYLIEPQLGDLNWFEGAVPLPDGDIELHVSKEHIKVTAGSGTGLLRFQSATEPTADHGNIEAKGNHLYELTVLPNIVYNVRYESN</sequence>
<evidence type="ECO:0000259" key="2">
    <source>
        <dbReference type="Pfam" id="PF17389"/>
    </source>
</evidence>
<dbReference type="InterPro" id="IPR012341">
    <property type="entry name" value="6hp_glycosidase-like_sf"/>
</dbReference>
<accession>A0ABS4J551</accession>
<feature type="domain" description="Alpha-L-rhamnosidase C-terminal" evidence="3">
    <location>
        <begin position="615"/>
        <end position="652"/>
    </location>
</feature>